<evidence type="ECO:0000313" key="2">
    <source>
        <dbReference type="Proteomes" id="UP001164929"/>
    </source>
</evidence>
<name>A0AAD6LMG4_9ROSI</name>
<comment type="caution">
    <text evidence="1">The sequence shown here is derived from an EMBL/GenBank/DDBJ whole genome shotgun (WGS) entry which is preliminary data.</text>
</comment>
<evidence type="ECO:0000313" key="1">
    <source>
        <dbReference type="EMBL" id="KAJ6969843.1"/>
    </source>
</evidence>
<sequence length="52" mass="5569">MAEQAPQSRDCGCGNPVAVGERKKMLSFAAIVEDLKMASEEVVNDQNNGDTN</sequence>
<keyword evidence="2" id="KW-1185">Reference proteome</keyword>
<dbReference type="Proteomes" id="UP001164929">
    <property type="component" value="Chromosome 15"/>
</dbReference>
<proteinExistence type="predicted"/>
<gene>
    <name evidence="1" type="ORF">NC653_034407</name>
</gene>
<dbReference type="EMBL" id="JAQIZT010000015">
    <property type="protein sequence ID" value="KAJ6969843.1"/>
    <property type="molecule type" value="Genomic_DNA"/>
</dbReference>
<dbReference type="AlphaFoldDB" id="A0AAD6LMG4"/>
<organism evidence="1 2">
    <name type="scientific">Populus alba x Populus x berolinensis</name>
    <dbReference type="NCBI Taxonomy" id="444605"/>
    <lineage>
        <taxon>Eukaryota</taxon>
        <taxon>Viridiplantae</taxon>
        <taxon>Streptophyta</taxon>
        <taxon>Embryophyta</taxon>
        <taxon>Tracheophyta</taxon>
        <taxon>Spermatophyta</taxon>
        <taxon>Magnoliopsida</taxon>
        <taxon>eudicotyledons</taxon>
        <taxon>Gunneridae</taxon>
        <taxon>Pentapetalae</taxon>
        <taxon>rosids</taxon>
        <taxon>fabids</taxon>
        <taxon>Malpighiales</taxon>
        <taxon>Salicaceae</taxon>
        <taxon>Saliceae</taxon>
        <taxon>Populus</taxon>
    </lineage>
</organism>
<reference evidence="1" key="1">
    <citation type="journal article" date="2023" name="Mol. Ecol. Resour.">
        <title>Chromosome-level genome assembly of a triploid poplar Populus alba 'Berolinensis'.</title>
        <authorList>
            <person name="Chen S."/>
            <person name="Yu Y."/>
            <person name="Wang X."/>
            <person name="Wang S."/>
            <person name="Zhang T."/>
            <person name="Zhou Y."/>
            <person name="He R."/>
            <person name="Meng N."/>
            <person name="Wang Y."/>
            <person name="Liu W."/>
            <person name="Liu Z."/>
            <person name="Liu J."/>
            <person name="Guo Q."/>
            <person name="Huang H."/>
            <person name="Sederoff R.R."/>
            <person name="Wang G."/>
            <person name="Qu G."/>
            <person name="Chen S."/>
        </authorList>
    </citation>
    <scope>NUCLEOTIDE SEQUENCE</scope>
    <source>
        <strain evidence="1">SC-2020</strain>
    </source>
</reference>
<protein>
    <submittedName>
        <fullName evidence="1">Uncharacterized protein</fullName>
    </submittedName>
</protein>
<accession>A0AAD6LMG4</accession>